<evidence type="ECO:0000256" key="1">
    <source>
        <dbReference type="SAM" id="Coils"/>
    </source>
</evidence>
<dbReference type="GO" id="GO:0046621">
    <property type="term" value="P:negative regulation of organ growth"/>
    <property type="evidence" value="ECO:0007669"/>
    <property type="project" value="InterPro"/>
</dbReference>
<sequence>MDRSGSGAEYRLRSIEEAFARERQQRDVLEKKYSRLKRRYIRLERSHNRLVMELHTKRSSKERITLLQSETPTRESSVAMIDLTSTQENVDKNASSCLYNSSKGRHFDDICPESPSSSLDSSTREQSQNGEDQEEKERTLQSLQPSSDRVTSNPVRRRRLHLDFSLPSNVIEPNRAVSSPRRQMQQSRHSNRSVNSNNSPHTARSKLRHDEESRARTRPRLRLHNFSSERSAARSYGQEIEQEQEPRANRHDRYHWVSEPSPEPTTPSPLLSSPIQSVDLAPVLPTIRSEASRLRVNSDEEASLALALYLQHQENIAAHEENEARLLRHPIAQELNHESLFSSSSLMSSLISRQNNIDPDNMSYEELLRLGDEVGDVKKERWQEMAVQVLSSLPTHRWRRVHGDDTCIICQYNFVPNDQAMTLPCAHVFHEGSCYLTN</sequence>
<proteinExistence type="predicted"/>
<dbReference type="Proteomes" id="UP000294530">
    <property type="component" value="Unassembled WGS sequence"/>
</dbReference>
<protein>
    <recommendedName>
        <fullName evidence="3">RING-type domain-containing protein</fullName>
    </recommendedName>
</protein>
<dbReference type="Gene3D" id="3.30.40.10">
    <property type="entry name" value="Zinc/RING finger domain, C3HC4 (zinc finger)"/>
    <property type="match status" value="1"/>
</dbReference>
<name>A0A976NZM3_BRELC</name>
<evidence type="ECO:0000313" key="4">
    <source>
        <dbReference type="EMBL" id="TDH73377.1"/>
    </source>
</evidence>
<gene>
    <name evidence="4" type="ORF">CCR75_008692</name>
</gene>
<dbReference type="AlphaFoldDB" id="A0A976NZM3"/>
<dbReference type="GeneID" id="94352413"/>
<keyword evidence="5" id="KW-1185">Reference proteome</keyword>
<comment type="caution">
    <text evidence="4">The sequence shown here is derived from an EMBL/GenBank/DDBJ whole genome shotgun (WGS) entry which is preliminary data.</text>
</comment>
<organism evidence="4 5">
    <name type="scientific">Bremia lactucae</name>
    <name type="common">Lettuce downy mildew</name>
    <dbReference type="NCBI Taxonomy" id="4779"/>
    <lineage>
        <taxon>Eukaryota</taxon>
        <taxon>Sar</taxon>
        <taxon>Stramenopiles</taxon>
        <taxon>Oomycota</taxon>
        <taxon>Peronosporomycetes</taxon>
        <taxon>Peronosporales</taxon>
        <taxon>Peronosporaceae</taxon>
        <taxon>Bremia</taxon>
    </lineage>
</organism>
<dbReference type="SUPFAM" id="SSF57850">
    <property type="entry name" value="RING/U-box"/>
    <property type="match status" value="1"/>
</dbReference>
<feature type="domain" description="RING-type" evidence="3">
    <location>
        <begin position="407"/>
        <end position="431"/>
    </location>
</feature>
<dbReference type="InterPro" id="IPR001841">
    <property type="entry name" value="Znf_RING"/>
</dbReference>
<feature type="compositionally biased region" description="Polar residues" evidence="2">
    <location>
        <begin position="140"/>
        <end position="154"/>
    </location>
</feature>
<dbReference type="GO" id="GO:0016567">
    <property type="term" value="P:protein ubiquitination"/>
    <property type="evidence" value="ECO:0007669"/>
    <property type="project" value="InterPro"/>
</dbReference>
<evidence type="ECO:0000256" key="2">
    <source>
        <dbReference type="SAM" id="MobiDB-lite"/>
    </source>
</evidence>
<dbReference type="PANTHER" id="PTHR46400">
    <property type="entry name" value="RING/U-BOX SUPERFAMILY PROTEIN"/>
    <property type="match status" value="1"/>
</dbReference>
<dbReference type="EMBL" id="SHOA02000001">
    <property type="protein sequence ID" value="TDH73377.1"/>
    <property type="molecule type" value="Genomic_DNA"/>
</dbReference>
<dbReference type="OrthoDB" id="8062037at2759"/>
<feature type="region of interest" description="Disordered" evidence="2">
    <location>
        <begin position="104"/>
        <end position="274"/>
    </location>
</feature>
<dbReference type="Pfam" id="PF17123">
    <property type="entry name" value="zf-RING_11"/>
    <property type="match status" value="1"/>
</dbReference>
<dbReference type="GO" id="GO:0004842">
    <property type="term" value="F:ubiquitin-protein transferase activity"/>
    <property type="evidence" value="ECO:0007669"/>
    <property type="project" value="InterPro"/>
</dbReference>
<dbReference type="KEGG" id="blac:94352413"/>
<evidence type="ECO:0000313" key="5">
    <source>
        <dbReference type="Proteomes" id="UP000294530"/>
    </source>
</evidence>
<feature type="compositionally biased region" description="Basic and acidic residues" evidence="2">
    <location>
        <begin position="244"/>
        <end position="256"/>
    </location>
</feature>
<feature type="coiled-coil region" evidence="1">
    <location>
        <begin position="12"/>
        <end position="46"/>
    </location>
</feature>
<dbReference type="InterPro" id="IPR013083">
    <property type="entry name" value="Znf_RING/FYVE/PHD"/>
</dbReference>
<reference evidence="4 5" key="1">
    <citation type="journal article" date="2021" name="Genome Biol.">
        <title>AFLAP: assembly-free linkage analysis pipeline using k-mers from genome sequencing data.</title>
        <authorList>
            <person name="Fletcher K."/>
            <person name="Zhang L."/>
            <person name="Gil J."/>
            <person name="Han R."/>
            <person name="Cavanaugh K."/>
            <person name="Michelmore R."/>
        </authorList>
    </citation>
    <scope>NUCLEOTIDE SEQUENCE [LARGE SCALE GENOMIC DNA]</scope>
    <source>
        <strain evidence="4 5">SF5</strain>
    </source>
</reference>
<dbReference type="InterPro" id="IPR033276">
    <property type="entry name" value="BB"/>
</dbReference>
<feature type="compositionally biased region" description="Polar residues" evidence="2">
    <location>
        <begin position="176"/>
        <end position="186"/>
    </location>
</feature>
<evidence type="ECO:0000259" key="3">
    <source>
        <dbReference type="Pfam" id="PF17123"/>
    </source>
</evidence>
<keyword evidence="1" id="KW-0175">Coiled coil</keyword>
<accession>A0A976NZM3</accession>
<dbReference type="PANTHER" id="PTHR46400:SF5">
    <property type="entry name" value="RING-TYPE DOMAIN-CONTAINING PROTEIN"/>
    <property type="match status" value="1"/>
</dbReference>
<dbReference type="RefSeq" id="XP_067822875.1">
    <property type="nucleotide sequence ID" value="XM_067966742.1"/>
</dbReference>